<dbReference type="Proteomes" id="UP001497600">
    <property type="component" value="Chromosome H"/>
</dbReference>
<keyword evidence="2" id="KW-0963">Cytoplasm</keyword>
<protein>
    <submittedName>
        <fullName evidence="4">Nuclear migration protein Jnm1p</fullName>
    </submittedName>
</protein>
<keyword evidence="5" id="KW-1185">Reference proteome</keyword>
<evidence type="ECO:0000256" key="2">
    <source>
        <dbReference type="ARBA" id="ARBA00022490"/>
    </source>
</evidence>
<evidence type="ECO:0000256" key="3">
    <source>
        <dbReference type="SAM" id="MobiDB-lite"/>
    </source>
</evidence>
<evidence type="ECO:0000313" key="5">
    <source>
        <dbReference type="Proteomes" id="UP001497600"/>
    </source>
</evidence>
<organism evidence="4 5">
    <name type="scientific">[Candida] anglica</name>
    <dbReference type="NCBI Taxonomy" id="148631"/>
    <lineage>
        <taxon>Eukaryota</taxon>
        <taxon>Fungi</taxon>
        <taxon>Dikarya</taxon>
        <taxon>Ascomycota</taxon>
        <taxon>Saccharomycotina</taxon>
        <taxon>Pichiomycetes</taxon>
        <taxon>Debaryomycetaceae</taxon>
        <taxon>Kurtzmaniella</taxon>
    </lineage>
</organism>
<proteinExistence type="predicted"/>
<sequence length="380" mass="43939">MNDKYSDLPDIEEGPSVFETSDIDSDVEPIVSSIVEETSDVDVNEMNHQQSRDKFSHQILDGDIKNCDFSGNLEAKFNESGYHVSQVNETMEQKIVRISRELEEIKFIQNQENSKGVEREKIDNLVGILENVKLQKEGVDNNNHINDQYNKRIKGVFEITSKILNEKQNNTNTQSSNKQSTDSHNNTTLLEIESKINQLENYLGVSFKEIESGLSIQEQINDLQRKVNLIYNPEYHLNHVKQELDQLNNKMESYYKNRRLSQLSSNKSMVPPLENEQILTNEKIEQLYTKLPEFEKVANILPHLLVRLKSLNHVHNDLGGCVGSIGQLDHVLRDLKLDMMKWDTNLTQINEQLDANGKIFEDNKKDIEEWLDDLEKRVGK</sequence>
<feature type="region of interest" description="Disordered" evidence="3">
    <location>
        <begin position="1"/>
        <end position="23"/>
    </location>
</feature>
<dbReference type="PANTHER" id="PTHR15346">
    <property type="entry name" value="DYNACTIN SUBUNIT"/>
    <property type="match status" value="1"/>
</dbReference>
<dbReference type="EMBL" id="OZ004260">
    <property type="protein sequence ID" value="CAK7921991.1"/>
    <property type="molecule type" value="Genomic_DNA"/>
</dbReference>
<reference evidence="4 5" key="1">
    <citation type="submission" date="2024-01" db="EMBL/GenBank/DDBJ databases">
        <authorList>
            <consortium name="Genoscope - CEA"/>
            <person name="William W."/>
        </authorList>
    </citation>
    <scope>NUCLEOTIDE SEQUENCE [LARGE SCALE GENOMIC DNA]</scope>
    <source>
        <strain evidence="4 5">29B2s-10</strain>
    </source>
</reference>
<gene>
    <name evidence="4" type="primary">JNM1</name>
    <name evidence="4" type="ORF">CAAN4_H21418</name>
</gene>
<dbReference type="Pfam" id="PF04912">
    <property type="entry name" value="Dynamitin"/>
    <property type="match status" value="1"/>
</dbReference>
<comment type="subcellular location">
    <subcellularLocation>
        <location evidence="1">Cytoplasm</location>
    </subcellularLocation>
</comment>
<accession>A0ABP0ELK5</accession>
<evidence type="ECO:0000313" key="4">
    <source>
        <dbReference type="EMBL" id="CAK7921991.1"/>
    </source>
</evidence>
<name>A0ABP0ELK5_9ASCO</name>
<evidence type="ECO:0000256" key="1">
    <source>
        <dbReference type="ARBA" id="ARBA00004496"/>
    </source>
</evidence>
<dbReference type="InterPro" id="IPR028133">
    <property type="entry name" value="Dynamitin"/>
</dbReference>